<dbReference type="Gene3D" id="2.60.40.1770">
    <property type="entry name" value="ephrin a2 ectodomain"/>
    <property type="match status" value="1"/>
</dbReference>
<dbReference type="InterPro" id="IPR020635">
    <property type="entry name" value="Tyr_kinase_cat_dom"/>
</dbReference>
<evidence type="ECO:0000256" key="11">
    <source>
        <dbReference type="ARBA" id="ARBA00023137"/>
    </source>
</evidence>
<evidence type="ECO:0000256" key="9">
    <source>
        <dbReference type="ARBA" id="ARBA00022989"/>
    </source>
</evidence>
<dbReference type="SUPFAM" id="SSF47769">
    <property type="entry name" value="SAM/Pointed domain"/>
    <property type="match status" value="1"/>
</dbReference>
<evidence type="ECO:0000256" key="12">
    <source>
        <dbReference type="ARBA" id="ARBA00023170"/>
    </source>
</evidence>
<dbReference type="Pfam" id="PF00041">
    <property type="entry name" value="fn3"/>
    <property type="match status" value="2"/>
</dbReference>
<sequence>MSYRGYLFSLCAVLCSLKYASSDTYVLYNTKAATSDLDWTLQPPYNGWEELSGLDVDGNTIRSYQVCNTEEPSQDNWARSPYIDAKSAKRVYIDIEFSVMKCPDCRETFTLYYYPSSANVASSTFPPWRENPFIKIDTVAASERFDSDNAGPSGINKKTLVIGPLQRPGFYIAAQDQGACMSLMSLKLYYHYCPEITYNLAYFPKTVAGGQVASLIPVDGKCVSNAIYSGTEVPKYRCNSNGDWKVPTGQCQCRAGYTPSKDRTSCKACPVGYYKSTSGNHACAPCPAHSRAHSTAATNCICTPGYHRAATDSPEESCTKPPSGPSDLTYDINKTVVRINWLPPVRTGNRDDIYYSVSCKQCDESFERCVPCPSSVNYEPSQRHHVTSHSMIVRDLQPFSYYVIKVASHNGVSSVSKTPAAFEQIEFSTSEAVPSAVLDLTSVRNQLRSLTLQWKPPQRSNGRIIEYEVQVKATDSNGIVTILTPFTTEGSVRNITIDGLKSETTYEARVRARTAAGFGQFSQPFSYYTPQEAPPTNAPIKSSDSTGIIAGIVAGVVVLLIIIAVVILIRRRRASRLDAANARANNKLASDGSTAELLGRNGYGGTPASRSARKTYVDYRDPHKGVKEIAREIDVTRIKIERVIGRGEFGEVCRGKLMDGKNSTTVAVKRLQHGASLIDQTNFLREACTIAQFYDPNIVQFKGVVTKSMPAMIITEFMDNGSLDKFLQKKKGQLTVIQLIEILKGIASGMRYLSNMKYVHRDLAARNILVNSELVCKVSDFGLSRTLENDPHATYTTQGGKIALRWTAPECIRYRQFTSLSDVWSYGIVMWEVMSYGEKPYWDMSNDDVSEVIEDGYRLPAPVDCPAVLHNLMLMCWSFEPRRRPNFSDIFAQLGSFIRQPNQLQSEALVDNSAPLLNPDSPTTLQDVSNLEEWLDMVKLGRYRRSFYAHGINDLESLAHITASDLERLGIASPAHRSRLESGLDTLRRHLSSSEHSPVAVPGMSNTMRLASDVSPAPSSANRSFTLPSQQQQQRQQSRDPSVALV</sequence>
<dbReference type="InterPro" id="IPR008266">
    <property type="entry name" value="Tyr_kinase_AS"/>
</dbReference>
<evidence type="ECO:0000256" key="13">
    <source>
        <dbReference type="PROSITE-ProRule" id="PRU10141"/>
    </source>
</evidence>
<dbReference type="PROSITE" id="PS00107">
    <property type="entry name" value="PROTEIN_KINASE_ATP"/>
    <property type="match status" value="1"/>
</dbReference>
<keyword evidence="7" id="KW-0418">Kinase</keyword>
<keyword evidence="4 15" id="KW-0812">Transmembrane</keyword>
<dbReference type="InterPro" id="IPR001090">
    <property type="entry name" value="Ephrin_rcpt_lig-bd_dom"/>
</dbReference>
<dbReference type="InterPro" id="IPR008979">
    <property type="entry name" value="Galactose-bd-like_sf"/>
</dbReference>
<dbReference type="InterPro" id="IPR001660">
    <property type="entry name" value="SAM"/>
</dbReference>
<dbReference type="CDD" id="cd10319">
    <property type="entry name" value="EphR_LBD"/>
    <property type="match status" value="1"/>
</dbReference>
<feature type="binding site" evidence="13">
    <location>
        <position position="669"/>
    </location>
    <ligand>
        <name>ATP</name>
        <dbReference type="ChEBI" id="CHEBI:30616"/>
    </ligand>
</feature>
<dbReference type="Pfam" id="PF07714">
    <property type="entry name" value="PK_Tyr_Ser-Thr"/>
    <property type="match status" value="1"/>
</dbReference>
<dbReference type="InterPro" id="IPR050449">
    <property type="entry name" value="Ephrin_rcpt_TKs"/>
</dbReference>
<keyword evidence="9 15" id="KW-1133">Transmembrane helix</keyword>
<dbReference type="InterPro" id="IPR000719">
    <property type="entry name" value="Prot_kinase_dom"/>
</dbReference>
<evidence type="ECO:0000256" key="10">
    <source>
        <dbReference type="ARBA" id="ARBA00023136"/>
    </source>
</evidence>
<dbReference type="PROSITE" id="PS51550">
    <property type="entry name" value="EPH_LBD"/>
    <property type="match status" value="1"/>
</dbReference>
<dbReference type="CDD" id="cd00063">
    <property type="entry name" value="FN3"/>
    <property type="match status" value="2"/>
</dbReference>
<evidence type="ECO:0000259" key="19">
    <source>
        <dbReference type="PROSITE" id="PS50853"/>
    </source>
</evidence>
<evidence type="ECO:0000256" key="6">
    <source>
        <dbReference type="ARBA" id="ARBA00022741"/>
    </source>
</evidence>
<dbReference type="InterPro" id="IPR011009">
    <property type="entry name" value="Kinase-like_dom_sf"/>
</dbReference>
<evidence type="ECO:0000256" key="3">
    <source>
        <dbReference type="ARBA" id="ARBA00022679"/>
    </source>
</evidence>
<evidence type="ECO:0000313" key="22">
    <source>
        <dbReference type="Proteomes" id="UP001642483"/>
    </source>
</evidence>
<dbReference type="SUPFAM" id="SSF49265">
    <property type="entry name" value="Fibronectin type III"/>
    <property type="match status" value="1"/>
</dbReference>
<evidence type="ECO:0000256" key="4">
    <source>
        <dbReference type="ARBA" id="ARBA00022692"/>
    </source>
</evidence>
<keyword evidence="5" id="KW-0677">Repeat</keyword>
<keyword evidence="16" id="KW-0732">Signal</keyword>
<evidence type="ECO:0000256" key="5">
    <source>
        <dbReference type="ARBA" id="ARBA00022737"/>
    </source>
</evidence>
<comment type="subcellular location">
    <subcellularLocation>
        <location evidence="1">Membrane</location>
        <topology evidence="1">Single-pass type I membrane protein</topology>
    </subcellularLocation>
</comment>
<gene>
    <name evidence="21" type="ORF">CVLEPA_LOCUS23542</name>
</gene>
<evidence type="ECO:0000256" key="8">
    <source>
        <dbReference type="ARBA" id="ARBA00022840"/>
    </source>
</evidence>
<feature type="region of interest" description="Disordered" evidence="14">
    <location>
        <begin position="1009"/>
        <end position="1046"/>
    </location>
</feature>
<dbReference type="InterPro" id="IPR013761">
    <property type="entry name" value="SAM/pointed_sf"/>
</dbReference>
<evidence type="ECO:0000256" key="14">
    <source>
        <dbReference type="SAM" id="MobiDB-lite"/>
    </source>
</evidence>
<evidence type="ECO:0000256" key="15">
    <source>
        <dbReference type="SAM" id="Phobius"/>
    </source>
</evidence>
<dbReference type="Pfam" id="PF00536">
    <property type="entry name" value="SAM_1"/>
    <property type="match status" value="1"/>
</dbReference>
<feature type="domain" description="Protein kinase" evidence="17">
    <location>
        <begin position="638"/>
        <end position="898"/>
    </location>
</feature>
<dbReference type="Gene3D" id="3.30.200.20">
    <property type="entry name" value="Phosphorylase Kinase, domain 1"/>
    <property type="match status" value="1"/>
</dbReference>
<accession>A0ABP0GGZ6</accession>
<keyword evidence="3" id="KW-0808">Transferase</keyword>
<dbReference type="PROSITE" id="PS50011">
    <property type="entry name" value="PROTEIN_KINASE_DOM"/>
    <property type="match status" value="1"/>
</dbReference>
<evidence type="ECO:0000313" key="21">
    <source>
        <dbReference type="EMBL" id="CAK8691007.1"/>
    </source>
</evidence>
<dbReference type="EC" id="2.7.10.1" evidence="2"/>
<dbReference type="Gene3D" id="1.10.510.10">
    <property type="entry name" value="Transferase(Phosphotransferase) domain 1"/>
    <property type="match status" value="1"/>
</dbReference>
<keyword evidence="10 15" id="KW-0472">Membrane</keyword>
<dbReference type="SMART" id="SM00615">
    <property type="entry name" value="EPH_lbd"/>
    <property type="match status" value="1"/>
</dbReference>
<dbReference type="PROSITE" id="PS50105">
    <property type="entry name" value="SAM_DOMAIN"/>
    <property type="match status" value="1"/>
</dbReference>
<feature type="compositionally biased region" description="Polar residues" evidence="14">
    <location>
        <begin position="1017"/>
        <end position="1028"/>
    </location>
</feature>
<dbReference type="Pfam" id="PF07699">
    <property type="entry name" value="Ephrin_rec_like"/>
    <property type="match status" value="1"/>
</dbReference>
<dbReference type="InterPro" id="IPR027936">
    <property type="entry name" value="Eph_TM"/>
</dbReference>
<dbReference type="PIRSF" id="PIRSF000666">
    <property type="entry name" value="TyrPK_ephrin_receptor"/>
    <property type="match status" value="1"/>
</dbReference>
<dbReference type="Proteomes" id="UP001642483">
    <property type="component" value="Unassembled WGS sequence"/>
</dbReference>
<feature type="domain" description="SAM" evidence="18">
    <location>
        <begin position="926"/>
        <end position="990"/>
    </location>
</feature>
<protein>
    <recommendedName>
        <fullName evidence="2">receptor protein-tyrosine kinase</fullName>
        <ecNumber evidence="2">2.7.10.1</ecNumber>
    </recommendedName>
</protein>
<dbReference type="Pfam" id="PF25599">
    <property type="entry name" value="Ephrin_CRD"/>
    <property type="match status" value="1"/>
</dbReference>
<evidence type="ECO:0000256" key="16">
    <source>
        <dbReference type="SAM" id="SignalP"/>
    </source>
</evidence>
<reference evidence="21 22" key="1">
    <citation type="submission" date="2024-02" db="EMBL/GenBank/DDBJ databases">
        <authorList>
            <person name="Daric V."/>
            <person name="Darras S."/>
        </authorList>
    </citation>
    <scope>NUCLEOTIDE SEQUENCE [LARGE SCALE GENOMIC DNA]</scope>
</reference>
<dbReference type="EMBL" id="CAWYQH010000119">
    <property type="protein sequence ID" value="CAK8691007.1"/>
    <property type="molecule type" value="Genomic_DNA"/>
</dbReference>
<dbReference type="PRINTS" id="PR00109">
    <property type="entry name" value="TYRKINASE"/>
</dbReference>
<dbReference type="Gene3D" id="2.60.120.260">
    <property type="entry name" value="Galactose-binding domain-like"/>
    <property type="match status" value="1"/>
</dbReference>
<dbReference type="InterPro" id="IPR017441">
    <property type="entry name" value="Protein_kinase_ATP_BS"/>
</dbReference>
<dbReference type="InterPro" id="IPR001245">
    <property type="entry name" value="Ser-Thr/Tyr_kinase_cat_dom"/>
</dbReference>
<dbReference type="SUPFAM" id="SSF49785">
    <property type="entry name" value="Galactose-binding domain-like"/>
    <property type="match status" value="1"/>
</dbReference>
<keyword evidence="8 13" id="KW-0067">ATP-binding</keyword>
<dbReference type="Pfam" id="PF14575">
    <property type="entry name" value="EphA2_TM"/>
    <property type="match status" value="1"/>
</dbReference>
<dbReference type="PROSITE" id="PS50853">
    <property type="entry name" value="FN3"/>
    <property type="match status" value="2"/>
</dbReference>
<keyword evidence="22" id="KW-1185">Reference proteome</keyword>
<name>A0ABP0GGZ6_CLALP</name>
<dbReference type="SMART" id="SM01411">
    <property type="entry name" value="Ephrin_rec_like"/>
    <property type="match status" value="1"/>
</dbReference>
<comment type="caution">
    <text evidence="21">The sequence shown here is derived from an EMBL/GenBank/DDBJ whole genome shotgun (WGS) entry which is preliminary data.</text>
</comment>
<dbReference type="CDD" id="cd00185">
    <property type="entry name" value="TNFRSF"/>
    <property type="match status" value="1"/>
</dbReference>
<dbReference type="InterPro" id="IPR036116">
    <property type="entry name" value="FN3_sf"/>
</dbReference>
<dbReference type="SMART" id="SM00219">
    <property type="entry name" value="TyrKc"/>
    <property type="match status" value="1"/>
</dbReference>
<evidence type="ECO:0000256" key="2">
    <source>
        <dbReference type="ARBA" id="ARBA00011902"/>
    </source>
</evidence>
<feature type="signal peptide" evidence="16">
    <location>
        <begin position="1"/>
        <end position="22"/>
    </location>
</feature>
<feature type="domain" description="Fibronectin type-III" evidence="19">
    <location>
        <begin position="321"/>
        <end position="432"/>
    </location>
</feature>
<keyword evidence="6 13" id="KW-0547">Nucleotide-binding</keyword>
<dbReference type="SUPFAM" id="SSF56112">
    <property type="entry name" value="Protein kinase-like (PK-like)"/>
    <property type="match status" value="1"/>
</dbReference>
<dbReference type="SMART" id="SM00454">
    <property type="entry name" value="SAM"/>
    <property type="match status" value="1"/>
</dbReference>
<organism evidence="21 22">
    <name type="scientific">Clavelina lepadiformis</name>
    <name type="common">Light-bulb sea squirt</name>
    <name type="synonym">Ascidia lepadiformis</name>
    <dbReference type="NCBI Taxonomy" id="159417"/>
    <lineage>
        <taxon>Eukaryota</taxon>
        <taxon>Metazoa</taxon>
        <taxon>Chordata</taxon>
        <taxon>Tunicata</taxon>
        <taxon>Ascidiacea</taxon>
        <taxon>Aplousobranchia</taxon>
        <taxon>Clavelinidae</taxon>
        <taxon>Clavelina</taxon>
    </lineage>
</organism>
<evidence type="ECO:0000259" key="20">
    <source>
        <dbReference type="PROSITE" id="PS51550"/>
    </source>
</evidence>
<dbReference type="Gene3D" id="1.10.150.50">
    <property type="entry name" value="Transcription Factor, Ets-1"/>
    <property type="match status" value="1"/>
</dbReference>
<dbReference type="Gene3D" id="2.10.50.10">
    <property type="entry name" value="Tumor Necrosis Factor Receptor, subunit A, domain 2"/>
    <property type="match status" value="1"/>
</dbReference>
<dbReference type="InterPro" id="IPR003961">
    <property type="entry name" value="FN3_dom"/>
</dbReference>
<proteinExistence type="predicted"/>
<dbReference type="PANTHER" id="PTHR46877:SF14">
    <property type="entry name" value="RECEPTOR PROTEIN-TYROSINE KINASE"/>
    <property type="match status" value="1"/>
</dbReference>
<dbReference type="Gene3D" id="2.60.40.10">
    <property type="entry name" value="Immunoglobulins"/>
    <property type="match status" value="2"/>
</dbReference>
<keyword evidence="11" id="KW-0829">Tyrosine-protein kinase</keyword>
<dbReference type="Pfam" id="PF01404">
    <property type="entry name" value="Ephrin_lbd"/>
    <property type="match status" value="1"/>
</dbReference>
<evidence type="ECO:0000259" key="18">
    <source>
        <dbReference type="PROSITE" id="PS50105"/>
    </source>
</evidence>
<dbReference type="InterPro" id="IPR011641">
    <property type="entry name" value="Tyr-kin_ephrin_A/B_rcpt-like"/>
</dbReference>
<dbReference type="InterPro" id="IPR013783">
    <property type="entry name" value="Ig-like_fold"/>
</dbReference>
<feature type="domain" description="Fibronectin type-III" evidence="19">
    <location>
        <begin position="433"/>
        <end position="532"/>
    </location>
</feature>
<evidence type="ECO:0000259" key="17">
    <source>
        <dbReference type="PROSITE" id="PS50011"/>
    </source>
</evidence>
<dbReference type="SMART" id="SM00060">
    <property type="entry name" value="FN3"/>
    <property type="match status" value="2"/>
</dbReference>
<feature type="chain" id="PRO_5047005366" description="receptor protein-tyrosine kinase" evidence="16">
    <location>
        <begin position="23"/>
        <end position="1046"/>
    </location>
</feature>
<dbReference type="InterPro" id="IPR016257">
    <property type="entry name" value="Tyr_kinase_ephrin_rcpt"/>
</dbReference>
<feature type="transmembrane region" description="Helical" evidence="15">
    <location>
        <begin position="548"/>
        <end position="569"/>
    </location>
</feature>
<dbReference type="PANTHER" id="PTHR46877">
    <property type="entry name" value="EPH RECEPTOR A5"/>
    <property type="match status" value="1"/>
</dbReference>
<keyword evidence="12" id="KW-0675">Receptor</keyword>
<dbReference type="PRINTS" id="PR00014">
    <property type="entry name" value="FNTYPEIII"/>
</dbReference>
<evidence type="ECO:0000256" key="1">
    <source>
        <dbReference type="ARBA" id="ARBA00004479"/>
    </source>
</evidence>
<dbReference type="PROSITE" id="PS00109">
    <property type="entry name" value="PROTEIN_KINASE_TYR"/>
    <property type="match status" value="1"/>
</dbReference>
<evidence type="ECO:0000256" key="7">
    <source>
        <dbReference type="ARBA" id="ARBA00022777"/>
    </source>
</evidence>
<feature type="domain" description="Eph LBD" evidence="20">
    <location>
        <begin position="24"/>
        <end position="198"/>
    </location>
</feature>